<evidence type="ECO:0000256" key="6">
    <source>
        <dbReference type="ARBA" id="ARBA00023065"/>
    </source>
</evidence>
<reference evidence="10 11" key="2">
    <citation type="submission" date="2018-11" db="EMBL/GenBank/DDBJ databases">
        <authorList>
            <consortium name="Pathogen Informatics"/>
        </authorList>
    </citation>
    <scope>NUCLEOTIDE SEQUENCE [LARGE SCALE GENOMIC DNA]</scope>
    <source>
        <strain evidence="10 11">Egypt</strain>
    </source>
</reference>
<evidence type="ECO:0000256" key="1">
    <source>
        <dbReference type="ARBA" id="ARBA00004651"/>
    </source>
</evidence>
<evidence type="ECO:0000313" key="12">
    <source>
        <dbReference type="WBParaSite" id="ECPE_0000364201-mRNA-1"/>
    </source>
</evidence>
<comment type="subcellular location">
    <subcellularLocation>
        <location evidence="1 9">Cell membrane</location>
        <topology evidence="1 9">Multi-pass membrane protein</topology>
    </subcellularLocation>
</comment>
<organism evidence="12">
    <name type="scientific">Echinostoma caproni</name>
    <dbReference type="NCBI Taxonomy" id="27848"/>
    <lineage>
        <taxon>Eukaryota</taxon>
        <taxon>Metazoa</taxon>
        <taxon>Spiralia</taxon>
        <taxon>Lophotrochozoa</taxon>
        <taxon>Platyhelminthes</taxon>
        <taxon>Trematoda</taxon>
        <taxon>Digenea</taxon>
        <taxon>Plagiorchiida</taxon>
        <taxon>Echinostomata</taxon>
        <taxon>Echinostomatoidea</taxon>
        <taxon>Echinostomatidae</taxon>
        <taxon>Echinostoma</taxon>
    </lineage>
</organism>
<evidence type="ECO:0000256" key="2">
    <source>
        <dbReference type="ARBA" id="ARBA00022448"/>
    </source>
</evidence>
<feature type="transmembrane region" description="Helical" evidence="9">
    <location>
        <begin position="66"/>
        <end position="86"/>
    </location>
</feature>
<evidence type="ECO:0000256" key="4">
    <source>
        <dbReference type="ARBA" id="ARBA00022692"/>
    </source>
</evidence>
<evidence type="ECO:0000313" key="10">
    <source>
        <dbReference type="EMBL" id="VDP70112.1"/>
    </source>
</evidence>
<evidence type="ECO:0000256" key="8">
    <source>
        <dbReference type="ARBA" id="ARBA00023303"/>
    </source>
</evidence>
<dbReference type="EMBL" id="UZAN01040569">
    <property type="protein sequence ID" value="VDP70112.1"/>
    <property type="molecule type" value="Genomic_DNA"/>
</dbReference>
<dbReference type="GO" id="GO:0005886">
    <property type="term" value="C:plasma membrane"/>
    <property type="evidence" value="ECO:0007669"/>
    <property type="project" value="UniProtKB-SubCell"/>
</dbReference>
<keyword evidence="4 9" id="KW-0812">Transmembrane</keyword>
<accession>A0A183A9K4</accession>
<keyword evidence="11" id="KW-1185">Reference proteome</keyword>
<dbReference type="WBParaSite" id="ECPE_0000364201-mRNA-1">
    <property type="protein sequence ID" value="ECPE_0000364201-mRNA-1"/>
    <property type="gene ID" value="ECPE_0000364201"/>
</dbReference>
<gene>
    <name evidence="9" type="primary">inx</name>
    <name evidence="10" type="ORF">ECPE_LOCUS3639</name>
</gene>
<dbReference type="PRINTS" id="PR01262">
    <property type="entry name" value="INNEXIN"/>
</dbReference>
<sequence length="300" mass="34783">MKLFLDTDSHFFGFYVLRDLIHGRMWTQTGNFPRVTYCDFEAKKTGKNYKYTLQCVLPLNLFLEKVYIFLWFWMIFVAVMTTYSLLKWLSRLSIPQSRHHFVRKFLIPWKLPNGCDELDRQALKLFIDQYLDLNGVFILWLSSTNAGELISGELIAALWDLFRMRLANVQSTGKVGFLGETDFHMDCSNGAFQRYSRDNCGPPKSMASPEQPRLTVLDAKSWKPTHLYMGNAIPPYCTMPKRRIHKPRAPDIPVSRFTSRKLPGPSSSNFQSARYFVNPDLDDYHSMEKCAIDSSLDSIV</sequence>
<evidence type="ECO:0000313" key="11">
    <source>
        <dbReference type="Proteomes" id="UP000272942"/>
    </source>
</evidence>
<comment type="caution">
    <text evidence="9">Lacks conserved residue(s) required for the propagation of feature annotation.</text>
</comment>
<evidence type="ECO:0000256" key="7">
    <source>
        <dbReference type="ARBA" id="ARBA00023136"/>
    </source>
</evidence>
<protein>
    <recommendedName>
        <fullName evidence="9">Innexin</fullName>
    </recommendedName>
</protein>
<keyword evidence="8 9" id="KW-0407">Ion channel</keyword>
<dbReference type="GO" id="GO:0034220">
    <property type="term" value="P:monoatomic ion transmembrane transport"/>
    <property type="evidence" value="ECO:0007669"/>
    <property type="project" value="UniProtKB-KW"/>
</dbReference>
<proteinExistence type="inferred from homology"/>
<dbReference type="PROSITE" id="PS51013">
    <property type="entry name" value="PANNEXIN"/>
    <property type="match status" value="1"/>
</dbReference>
<keyword evidence="5 9" id="KW-1133">Transmembrane helix</keyword>
<keyword evidence="7 9" id="KW-0472">Membrane</keyword>
<dbReference type="PANTHER" id="PTHR11893">
    <property type="entry name" value="INNEXIN"/>
    <property type="match status" value="1"/>
</dbReference>
<reference evidence="12" key="1">
    <citation type="submission" date="2016-06" db="UniProtKB">
        <authorList>
            <consortium name="WormBaseParasite"/>
        </authorList>
    </citation>
    <scope>IDENTIFICATION</scope>
</reference>
<comment type="function">
    <text evidence="9">Structural component of the gap junctions.</text>
</comment>
<dbReference type="AlphaFoldDB" id="A0A183A9K4"/>
<dbReference type="InterPro" id="IPR000990">
    <property type="entry name" value="Innexin"/>
</dbReference>
<dbReference type="PANTHER" id="PTHR11893:SF36">
    <property type="entry name" value="INNEXIN-5"/>
    <property type="match status" value="1"/>
</dbReference>
<evidence type="ECO:0000256" key="5">
    <source>
        <dbReference type="ARBA" id="ARBA00022989"/>
    </source>
</evidence>
<dbReference type="OrthoDB" id="5867527at2759"/>
<keyword evidence="2 9" id="KW-0813">Transport</keyword>
<keyword evidence="6 9" id="KW-0406">Ion transport</keyword>
<comment type="similarity">
    <text evidence="9">Belongs to the pannexin family.</text>
</comment>
<evidence type="ECO:0000256" key="3">
    <source>
        <dbReference type="ARBA" id="ARBA00022475"/>
    </source>
</evidence>
<dbReference type="Pfam" id="PF00876">
    <property type="entry name" value="Innexin"/>
    <property type="match status" value="1"/>
</dbReference>
<evidence type="ECO:0000256" key="9">
    <source>
        <dbReference type="RuleBase" id="RU010713"/>
    </source>
</evidence>
<dbReference type="Proteomes" id="UP000272942">
    <property type="component" value="Unassembled WGS sequence"/>
</dbReference>
<keyword evidence="3" id="KW-1003">Cell membrane</keyword>
<name>A0A183A9K4_9TREM</name>
<dbReference type="GO" id="GO:0005921">
    <property type="term" value="C:gap junction"/>
    <property type="evidence" value="ECO:0007669"/>
    <property type="project" value="UniProtKB-UniRule"/>
</dbReference>